<proteinExistence type="predicted"/>
<reference evidence="2 3" key="1">
    <citation type="journal article" date="2021" name="Nat. Commun.">
        <title>Incipient diploidization of the medicinal plant Perilla within 10,000 years.</title>
        <authorList>
            <person name="Zhang Y."/>
            <person name="Shen Q."/>
            <person name="Leng L."/>
            <person name="Zhang D."/>
            <person name="Chen S."/>
            <person name="Shi Y."/>
            <person name="Ning Z."/>
            <person name="Chen S."/>
        </authorList>
    </citation>
    <scope>NUCLEOTIDE SEQUENCE [LARGE SCALE GENOMIC DNA]</scope>
    <source>
        <strain evidence="3">cv. PC099</strain>
    </source>
</reference>
<dbReference type="AlphaFoldDB" id="A0AAD4P8P3"/>
<keyword evidence="1" id="KW-0812">Transmembrane</keyword>
<evidence type="ECO:0000313" key="2">
    <source>
        <dbReference type="EMBL" id="KAH6830065.1"/>
    </source>
</evidence>
<organism evidence="2 3">
    <name type="scientific">Perilla frutescens var. hirtella</name>
    <name type="common">Perilla citriodora</name>
    <name type="synonym">Perilla setoyensis</name>
    <dbReference type="NCBI Taxonomy" id="608512"/>
    <lineage>
        <taxon>Eukaryota</taxon>
        <taxon>Viridiplantae</taxon>
        <taxon>Streptophyta</taxon>
        <taxon>Embryophyta</taxon>
        <taxon>Tracheophyta</taxon>
        <taxon>Spermatophyta</taxon>
        <taxon>Magnoliopsida</taxon>
        <taxon>eudicotyledons</taxon>
        <taxon>Gunneridae</taxon>
        <taxon>Pentapetalae</taxon>
        <taxon>asterids</taxon>
        <taxon>lamiids</taxon>
        <taxon>Lamiales</taxon>
        <taxon>Lamiaceae</taxon>
        <taxon>Nepetoideae</taxon>
        <taxon>Elsholtzieae</taxon>
        <taxon>Perilla</taxon>
    </lineage>
</organism>
<keyword evidence="1" id="KW-0472">Membrane</keyword>
<protein>
    <submittedName>
        <fullName evidence="2">MATE efflux family protein</fullName>
    </submittedName>
</protein>
<keyword evidence="3" id="KW-1185">Reference proteome</keyword>
<dbReference type="Proteomes" id="UP001190926">
    <property type="component" value="Unassembled WGS sequence"/>
</dbReference>
<gene>
    <name evidence="2" type="ORF">C2S53_010603</name>
</gene>
<evidence type="ECO:0000313" key="3">
    <source>
        <dbReference type="Proteomes" id="UP001190926"/>
    </source>
</evidence>
<evidence type="ECO:0000256" key="1">
    <source>
        <dbReference type="SAM" id="Phobius"/>
    </source>
</evidence>
<dbReference type="EMBL" id="SDAM02000101">
    <property type="protein sequence ID" value="KAH6830065.1"/>
    <property type="molecule type" value="Genomic_DNA"/>
</dbReference>
<feature type="transmembrane region" description="Helical" evidence="1">
    <location>
        <begin position="12"/>
        <end position="35"/>
    </location>
</feature>
<comment type="caution">
    <text evidence="2">The sequence shown here is derived from an EMBL/GenBank/DDBJ whole genome shotgun (WGS) entry which is preliminary data.</text>
</comment>
<sequence length="53" mass="5805">MKLTDRLYGLSLHYLIVPMIWSSIAALLFHIPAYWALVFKTELGTAGAAVAIG</sequence>
<keyword evidence="1" id="KW-1133">Transmembrane helix</keyword>
<accession>A0AAD4P8P3</accession>
<name>A0AAD4P8P3_PERFH</name>